<evidence type="ECO:0000313" key="3">
    <source>
        <dbReference type="Proteomes" id="UP000258309"/>
    </source>
</evidence>
<dbReference type="Gene3D" id="3.90.1200.10">
    <property type="match status" value="1"/>
</dbReference>
<comment type="caution">
    <text evidence="2">The sequence shown here is derived from an EMBL/GenBank/DDBJ whole genome shotgun (WGS) entry which is preliminary data.</text>
</comment>
<feature type="domain" description="Aminoglycoside phosphotransferase" evidence="1">
    <location>
        <begin position="69"/>
        <end position="225"/>
    </location>
</feature>
<dbReference type="AlphaFoldDB" id="A0A3E2HD07"/>
<dbReference type="CDD" id="cd05120">
    <property type="entry name" value="APH_ChoK_like"/>
    <property type="match status" value="1"/>
</dbReference>
<gene>
    <name evidence="2" type="ORF">B7463_g5318</name>
</gene>
<reference evidence="2 3" key="1">
    <citation type="submission" date="2018-05" db="EMBL/GenBank/DDBJ databases">
        <title>Draft genome sequence of Scytalidium lignicola DSM 105466, a ubiquitous saprotrophic fungus.</title>
        <authorList>
            <person name="Buettner E."/>
            <person name="Gebauer A.M."/>
            <person name="Hofrichter M."/>
            <person name="Liers C."/>
            <person name="Kellner H."/>
        </authorList>
    </citation>
    <scope>NUCLEOTIDE SEQUENCE [LARGE SCALE GENOMIC DNA]</scope>
    <source>
        <strain evidence="2 3">DSM 105466</strain>
    </source>
</reference>
<dbReference type="InterPro" id="IPR051678">
    <property type="entry name" value="AGP_Transferase"/>
</dbReference>
<sequence length="309" mass="35502">MAAIKLPYFVPTSELPQPLPTNQEIHSSTEQYMENGGRRLVRVGPYMIKYGTGVNVIEGENMLFVNHKTTVPVPRVYAIYTTTEISIYTKTKEESAYIVMEYLEGSTLGFEWGLLSTQQKENISTQLREYMNQLRSIPSPGYYGSIGKRGLLDCIFWTGHDASAPLDGPFDTEHALNEAMLNKYVYNNLPLAKAEFYRRAFPVVLHGHTPVFTHGDIQRNNIIIKRIPPATSVTTSTEAQHSYSKDDTFDVVIIDWENAGWYPDYWESAIAIYACGRWSDDWHVWVGKSLELFLNEYVWMQMLRNELWS</sequence>
<dbReference type="PANTHER" id="PTHR21310">
    <property type="entry name" value="AMINOGLYCOSIDE PHOSPHOTRANSFERASE-RELATED-RELATED"/>
    <property type="match status" value="1"/>
</dbReference>
<feature type="non-terminal residue" evidence="2">
    <location>
        <position position="1"/>
    </location>
</feature>
<accession>A0A3E2HD07</accession>
<dbReference type="EMBL" id="NCSJ02000086">
    <property type="protein sequence ID" value="RFU31023.1"/>
    <property type="molecule type" value="Genomic_DNA"/>
</dbReference>
<evidence type="ECO:0000259" key="1">
    <source>
        <dbReference type="Pfam" id="PF01636"/>
    </source>
</evidence>
<dbReference type="InterPro" id="IPR002575">
    <property type="entry name" value="Aminoglycoside_PTrfase"/>
</dbReference>
<dbReference type="STRING" id="5539.A0A3E2HD07"/>
<name>A0A3E2HD07_SCYLI</name>
<feature type="non-terminal residue" evidence="2">
    <location>
        <position position="309"/>
    </location>
</feature>
<dbReference type="OrthoDB" id="2906425at2759"/>
<organism evidence="2 3">
    <name type="scientific">Scytalidium lignicola</name>
    <name type="common">Hyphomycete</name>
    <dbReference type="NCBI Taxonomy" id="5539"/>
    <lineage>
        <taxon>Eukaryota</taxon>
        <taxon>Fungi</taxon>
        <taxon>Dikarya</taxon>
        <taxon>Ascomycota</taxon>
        <taxon>Pezizomycotina</taxon>
        <taxon>Leotiomycetes</taxon>
        <taxon>Leotiomycetes incertae sedis</taxon>
        <taxon>Scytalidium</taxon>
    </lineage>
</organism>
<dbReference type="Pfam" id="PF01636">
    <property type="entry name" value="APH"/>
    <property type="match status" value="1"/>
</dbReference>
<dbReference type="OMA" id="HGDCQRK"/>
<proteinExistence type="predicted"/>
<keyword evidence="3" id="KW-1185">Reference proteome</keyword>
<dbReference type="Proteomes" id="UP000258309">
    <property type="component" value="Unassembled WGS sequence"/>
</dbReference>
<dbReference type="PANTHER" id="PTHR21310:SF48">
    <property type="entry name" value="AMINOGLYCOSIDE PHOSPHOTRANSFERASE DOMAIN-CONTAINING PROTEIN"/>
    <property type="match status" value="1"/>
</dbReference>
<protein>
    <recommendedName>
        <fullName evidence="1">Aminoglycoside phosphotransferase domain-containing protein</fullName>
    </recommendedName>
</protein>
<dbReference type="SUPFAM" id="SSF56112">
    <property type="entry name" value="Protein kinase-like (PK-like)"/>
    <property type="match status" value="1"/>
</dbReference>
<evidence type="ECO:0000313" key="2">
    <source>
        <dbReference type="EMBL" id="RFU31023.1"/>
    </source>
</evidence>
<dbReference type="InterPro" id="IPR011009">
    <property type="entry name" value="Kinase-like_dom_sf"/>
</dbReference>